<proteinExistence type="predicted"/>
<dbReference type="InterPro" id="IPR032466">
    <property type="entry name" value="Metal_Hydrolase"/>
</dbReference>
<dbReference type="CDD" id="cd01293">
    <property type="entry name" value="Bact_CD"/>
    <property type="match status" value="1"/>
</dbReference>
<dbReference type="SUPFAM" id="SSF51556">
    <property type="entry name" value="Metallo-dependent hydrolases"/>
    <property type="match status" value="1"/>
</dbReference>
<keyword evidence="2" id="KW-0378">Hydrolase</keyword>
<dbReference type="InterPro" id="IPR052349">
    <property type="entry name" value="Metallo-hydrolase_Enzymes"/>
</dbReference>
<evidence type="ECO:0000313" key="2">
    <source>
        <dbReference type="EMBL" id="RKT52370.1"/>
    </source>
</evidence>
<feature type="domain" description="Amidohydrolase 3" evidence="1">
    <location>
        <begin position="50"/>
        <end position="395"/>
    </location>
</feature>
<sequence>MTGVTGDLLIRSVRPWPNSPGEPAVDVLCEDGLVAATGAGLDAPPGVPSVDGGGGVLLPSFVDAHAHLDSTRLGLPFRPHSAGTGLAELIENDRRNWRSAERGVAERATYALGRTIAAGATVVRSHAQVDVDSGLAKLEGVLAAREAHAGRAAVEVVAFPQCGILREKGTADLLEAALGAGADLVGGLDPAGYDRDPVRHLDVVFGLAEKHQRGVDVHLHDDGSLGAFQVELICERVAALDMRGKVTVSHAFALSGVDADRQRELVDLLAEHDVAVTTVAPGAREPLPLRQLRWAGVRLGLGQDGMRDYWSPYGNGDMLDRAWQLAYRNGFRQDALVEMCVDIATRGGAAVVGRPHGLTEGSPADLVVVPGDTVTAAVMDRAPRTLVVHAGRVVAAGGELV</sequence>
<dbReference type="Proteomes" id="UP000282084">
    <property type="component" value="Unassembled WGS sequence"/>
</dbReference>
<keyword evidence="3" id="KW-1185">Reference proteome</keyword>
<gene>
    <name evidence="2" type="ORF">C8E97_0880</name>
</gene>
<dbReference type="GO" id="GO:0016814">
    <property type="term" value="F:hydrolase activity, acting on carbon-nitrogen (but not peptide) bonds, in cyclic amidines"/>
    <property type="evidence" value="ECO:0007669"/>
    <property type="project" value="TreeGrafter"/>
</dbReference>
<protein>
    <submittedName>
        <fullName evidence="2">Cytosine/adenosine deaminase-related metal-dependent hydrolase</fullName>
    </submittedName>
</protein>
<dbReference type="Gene3D" id="3.20.20.140">
    <property type="entry name" value="Metal-dependent hydrolases"/>
    <property type="match status" value="1"/>
</dbReference>
<dbReference type="PANTHER" id="PTHR32027">
    <property type="entry name" value="CYTOSINE DEAMINASE"/>
    <property type="match status" value="1"/>
</dbReference>
<reference evidence="2 3" key="1">
    <citation type="submission" date="2018-10" db="EMBL/GenBank/DDBJ databases">
        <title>Sequencing the genomes of 1000 actinobacteria strains.</title>
        <authorList>
            <person name="Klenk H.-P."/>
        </authorList>
    </citation>
    <scope>NUCLEOTIDE SEQUENCE [LARGE SCALE GENOMIC DNA]</scope>
    <source>
        <strain evidence="2 3">DSM 43800</strain>
    </source>
</reference>
<dbReference type="Gene3D" id="2.30.40.10">
    <property type="entry name" value="Urease, subunit C, domain 1"/>
    <property type="match status" value="1"/>
</dbReference>
<dbReference type="InterPro" id="IPR011059">
    <property type="entry name" value="Metal-dep_hydrolase_composite"/>
</dbReference>
<name>A0A495VU20_9PSEU</name>
<dbReference type="InterPro" id="IPR013108">
    <property type="entry name" value="Amidohydro_3"/>
</dbReference>
<accession>A0A495VU20</accession>
<organism evidence="2 3">
    <name type="scientific">Saccharothrix australiensis</name>
    <dbReference type="NCBI Taxonomy" id="2072"/>
    <lineage>
        <taxon>Bacteria</taxon>
        <taxon>Bacillati</taxon>
        <taxon>Actinomycetota</taxon>
        <taxon>Actinomycetes</taxon>
        <taxon>Pseudonocardiales</taxon>
        <taxon>Pseudonocardiaceae</taxon>
        <taxon>Saccharothrix</taxon>
    </lineage>
</organism>
<dbReference type="NCBIfam" id="NF004636">
    <property type="entry name" value="PRK05985.1"/>
    <property type="match status" value="1"/>
</dbReference>
<dbReference type="EMBL" id="RBXO01000001">
    <property type="protein sequence ID" value="RKT52370.1"/>
    <property type="molecule type" value="Genomic_DNA"/>
</dbReference>
<evidence type="ECO:0000259" key="1">
    <source>
        <dbReference type="Pfam" id="PF07969"/>
    </source>
</evidence>
<dbReference type="Pfam" id="PF07969">
    <property type="entry name" value="Amidohydro_3"/>
    <property type="match status" value="1"/>
</dbReference>
<comment type="caution">
    <text evidence="2">The sequence shown here is derived from an EMBL/GenBank/DDBJ whole genome shotgun (WGS) entry which is preliminary data.</text>
</comment>
<dbReference type="SUPFAM" id="SSF51338">
    <property type="entry name" value="Composite domain of metallo-dependent hydrolases"/>
    <property type="match status" value="1"/>
</dbReference>
<dbReference type="AlphaFoldDB" id="A0A495VU20"/>
<dbReference type="PANTHER" id="PTHR32027:SF9">
    <property type="entry name" value="BLL3847 PROTEIN"/>
    <property type="match status" value="1"/>
</dbReference>
<evidence type="ECO:0000313" key="3">
    <source>
        <dbReference type="Proteomes" id="UP000282084"/>
    </source>
</evidence>